<reference evidence="5" key="1">
    <citation type="journal article" date="2019" name="Int. J. Syst. Evol. Microbiol.">
        <title>The Global Catalogue of Microorganisms (GCM) 10K type strain sequencing project: providing services to taxonomists for standard genome sequencing and annotation.</title>
        <authorList>
            <consortium name="The Broad Institute Genomics Platform"/>
            <consortium name="The Broad Institute Genome Sequencing Center for Infectious Disease"/>
            <person name="Wu L."/>
            <person name="Ma J."/>
        </authorList>
    </citation>
    <scope>NUCLEOTIDE SEQUENCE [LARGE SCALE GENOMIC DNA]</scope>
    <source>
        <strain evidence="5">KACC 12649</strain>
    </source>
</reference>
<evidence type="ECO:0000313" key="4">
    <source>
        <dbReference type="EMBL" id="MFC5462801.1"/>
    </source>
</evidence>
<accession>A0ABW0LD99</accession>
<dbReference type="Pfam" id="PF18370">
    <property type="entry name" value="RGI_lyase"/>
    <property type="match status" value="1"/>
</dbReference>
<keyword evidence="1 2" id="KW-0732">Signal</keyword>
<name>A0ABW0LD99_9BURK</name>
<dbReference type="PANTHER" id="PTHR43118">
    <property type="entry name" value="RHAMNOGALACTURONAN LYASE (EUROFUNG)"/>
    <property type="match status" value="1"/>
</dbReference>
<feature type="domain" description="CBM6" evidence="3">
    <location>
        <begin position="621"/>
        <end position="744"/>
    </location>
</feature>
<dbReference type="PANTHER" id="PTHR43118:SF1">
    <property type="entry name" value="RHAMNOGALACTURONAN LYASE (EUROFUNG)"/>
    <property type="match status" value="1"/>
</dbReference>
<keyword evidence="5" id="KW-1185">Reference proteome</keyword>
<comment type="caution">
    <text evidence="4">The sequence shown here is derived from an EMBL/GenBank/DDBJ whole genome shotgun (WGS) entry which is preliminary data.</text>
</comment>
<dbReference type="EMBL" id="JBHSMU010000019">
    <property type="protein sequence ID" value="MFC5462801.1"/>
    <property type="molecule type" value="Genomic_DNA"/>
</dbReference>
<dbReference type="InterPro" id="IPR006584">
    <property type="entry name" value="Cellulose-bd_IV"/>
</dbReference>
<dbReference type="RefSeq" id="WP_379786292.1">
    <property type="nucleotide sequence ID" value="NZ_JBHSMU010000019.1"/>
</dbReference>
<dbReference type="SUPFAM" id="SSF49785">
    <property type="entry name" value="Galactose-binding domain-like"/>
    <property type="match status" value="1"/>
</dbReference>
<dbReference type="InterPro" id="IPR005084">
    <property type="entry name" value="CBM6"/>
</dbReference>
<dbReference type="InterPro" id="IPR028994">
    <property type="entry name" value="Integrin_alpha_N"/>
</dbReference>
<dbReference type="InterPro" id="IPR013783">
    <property type="entry name" value="Ig-like_fold"/>
</dbReference>
<dbReference type="PROSITE" id="PS51175">
    <property type="entry name" value="CBM6"/>
    <property type="match status" value="1"/>
</dbReference>
<sequence length="744" mass="78187">MFNKKAAAPYLLLALLAMAGSASAVTAGPGMQVENLSRGAVAIKSASGVFISWRQLATDAAGTTFNVYRGATRLTATPVNALNYTDATGTAADSYSVRAVVGGVEQPGFAAGATWANLYKSIPVQIPPAGVTKAGEAYTYEMNDGSTADLDGDGSYEIIVKWQPTNAKDNSQSGYTGNTYLDAYKLDGTRMWRIDLGRNIRAGAHYTTFLAYDFDGDGLAEVMAKTADATVDGQGVVIGSPTADHRNSAGYILTGPEYLTVFNGLTGAAMKTVNYLSARGTVSSWGDNYGNRVDRFLGGVANVDGNRPSAIFSRGYYTRAVIAAWDWRDGALTSRWVFDTDVSGAAARGQGAHWFATGDANGDGKDDIVYGAATIDSYGQLLYTTRLGHGDALHFGKFDPNRPGQQVYMIHESPATYGATGSGMHDAATGALIWGASGSNADVGRGVCFDVHPGYLGAECWASRGGFRSATGALISSTAPSSMNFAAWWDGDLLREVMGNTSVNKYNPANNTNPAIVDAGALGAASNNGTKATPVLTADLFGDWREEIVWRNASNTHLMVFSTTIPTGTRVTTLMHDPQYRTQVAGQNAGYNQPPHPSFYLGDGATSFPQAPVHVADNGAGTIQAETAVLDGGAAIRTDRAGYRHTGFLNFPTSGGSAQFGRINGNLGGTKTITVRYANGNPTPRTGVLRVNGVAQAVTFKPTGSWTNWTTMSASVNLAPGRSNTLRFESTGQGLGNIDELIVP</sequence>
<evidence type="ECO:0000256" key="1">
    <source>
        <dbReference type="ARBA" id="ARBA00022729"/>
    </source>
</evidence>
<dbReference type="InterPro" id="IPR055240">
    <property type="entry name" value="CBM13-like"/>
</dbReference>
<evidence type="ECO:0000313" key="5">
    <source>
        <dbReference type="Proteomes" id="UP001596050"/>
    </source>
</evidence>
<feature type="signal peptide" evidence="2">
    <location>
        <begin position="1"/>
        <end position="24"/>
    </location>
</feature>
<protein>
    <submittedName>
        <fullName evidence="4">Carbohydrate-binding protein</fullName>
    </submittedName>
</protein>
<dbReference type="SMART" id="SM00606">
    <property type="entry name" value="CBD_IV"/>
    <property type="match status" value="1"/>
</dbReference>
<evidence type="ECO:0000256" key="2">
    <source>
        <dbReference type="SAM" id="SignalP"/>
    </source>
</evidence>
<proteinExistence type="predicted"/>
<dbReference type="SUPFAM" id="SSF69318">
    <property type="entry name" value="Integrin alpha N-terminal domain"/>
    <property type="match status" value="1"/>
</dbReference>
<feature type="chain" id="PRO_5047028947" evidence="2">
    <location>
        <begin position="25"/>
        <end position="744"/>
    </location>
</feature>
<gene>
    <name evidence="4" type="ORF">ACFPN5_23590</name>
</gene>
<dbReference type="InterPro" id="IPR034641">
    <property type="entry name" value="RGL11"/>
</dbReference>
<dbReference type="InterPro" id="IPR008979">
    <property type="entry name" value="Galactose-bd-like_sf"/>
</dbReference>
<dbReference type="Pfam" id="PF21348">
    <property type="entry name" value="RGL11_C"/>
    <property type="match status" value="1"/>
</dbReference>
<dbReference type="Pfam" id="PF22704">
    <property type="entry name" value="CBM13-like"/>
    <property type="match status" value="1"/>
</dbReference>
<dbReference type="CDD" id="cd10318">
    <property type="entry name" value="RGL11"/>
    <property type="match status" value="1"/>
</dbReference>
<dbReference type="Proteomes" id="UP001596050">
    <property type="component" value="Unassembled WGS sequence"/>
</dbReference>
<dbReference type="InterPro" id="IPR049366">
    <property type="entry name" value="RGL11_C"/>
</dbReference>
<dbReference type="InterPro" id="IPR041624">
    <property type="entry name" value="RGI_lyase"/>
</dbReference>
<dbReference type="Gene3D" id="2.60.120.260">
    <property type="entry name" value="Galactose-binding domain-like"/>
    <property type="match status" value="1"/>
</dbReference>
<organism evidence="4 5">
    <name type="scientific">Massilia niabensis</name>
    <dbReference type="NCBI Taxonomy" id="544910"/>
    <lineage>
        <taxon>Bacteria</taxon>
        <taxon>Pseudomonadati</taxon>
        <taxon>Pseudomonadota</taxon>
        <taxon>Betaproteobacteria</taxon>
        <taxon>Burkholderiales</taxon>
        <taxon>Oxalobacteraceae</taxon>
        <taxon>Telluria group</taxon>
        <taxon>Massilia</taxon>
    </lineage>
</organism>
<evidence type="ECO:0000259" key="3">
    <source>
        <dbReference type="PROSITE" id="PS51175"/>
    </source>
</evidence>
<dbReference type="Gene3D" id="2.60.40.10">
    <property type="entry name" value="Immunoglobulins"/>
    <property type="match status" value="1"/>
</dbReference>